<proteinExistence type="predicted"/>
<reference evidence="2 3" key="1">
    <citation type="submission" date="2019-09" db="EMBL/GenBank/DDBJ databases">
        <title>Actinomadura physcomitrii sp. nov., a novel actinomycete isolated from moss [Physcomitrium sphaericum (Ludw) Fuernr].</title>
        <authorList>
            <person name="Zhuang X."/>
            <person name="Liu C."/>
        </authorList>
    </citation>
    <scope>NUCLEOTIDE SEQUENCE [LARGE SCALE GENOMIC DNA]</scope>
    <source>
        <strain evidence="2 3">HMC1</strain>
    </source>
</reference>
<comment type="caution">
    <text evidence="2">The sequence shown here is derived from an EMBL/GenBank/DDBJ whole genome shotgun (WGS) entry which is preliminary data.</text>
</comment>
<keyword evidence="3" id="KW-1185">Reference proteome</keyword>
<gene>
    <name evidence="2" type="ORF">F8566_12085</name>
</gene>
<dbReference type="Pfam" id="PF06187">
    <property type="entry name" value="DUF993"/>
    <property type="match status" value="1"/>
</dbReference>
<dbReference type="AlphaFoldDB" id="A0A6H9YSU2"/>
<dbReference type="OrthoDB" id="9805272at2"/>
<name>A0A6H9YSU2_9ACTN</name>
<dbReference type="Gene3D" id="3.20.20.70">
    <property type="entry name" value="Aldolase class I"/>
    <property type="match status" value="1"/>
</dbReference>
<dbReference type="InterPro" id="IPR013785">
    <property type="entry name" value="Aldolase_TIM"/>
</dbReference>
<evidence type="ECO:0000313" key="2">
    <source>
        <dbReference type="EMBL" id="KAB2349770.1"/>
    </source>
</evidence>
<dbReference type="SUPFAM" id="SSF51569">
    <property type="entry name" value="Aldolase"/>
    <property type="match status" value="1"/>
</dbReference>
<organism evidence="2 3">
    <name type="scientific">Actinomadura rudentiformis</name>
    <dbReference type="NCBI Taxonomy" id="359158"/>
    <lineage>
        <taxon>Bacteria</taxon>
        <taxon>Bacillati</taxon>
        <taxon>Actinomycetota</taxon>
        <taxon>Actinomycetes</taxon>
        <taxon>Streptosporangiales</taxon>
        <taxon>Thermomonosporaceae</taxon>
        <taxon>Actinomadura</taxon>
    </lineage>
</organism>
<feature type="compositionally biased region" description="Basic residues" evidence="1">
    <location>
        <begin position="1"/>
        <end position="11"/>
    </location>
</feature>
<evidence type="ECO:0000256" key="1">
    <source>
        <dbReference type="SAM" id="MobiDB-lite"/>
    </source>
</evidence>
<dbReference type="InterPro" id="IPR009334">
    <property type="entry name" value="DUF993"/>
</dbReference>
<protein>
    <submittedName>
        <fullName evidence="2">Dihydrodipicolinate synthase family protein</fullName>
    </submittedName>
</protein>
<feature type="region of interest" description="Disordered" evidence="1">
    <location>
        <begin position="1"/>
        <end position="25"/>
    </location>
</feature>
<accession>A0A6H9YSU2</accession>
<dbReference type="Proteomes" id="UP000468735">
    <property type="component" value="Unassembled WGS sequence"/>
</dbReference>
<evidence type="ECO:0000313" key="3">
    <source>
        <dbReference type="Proteomes" id="UP000468735"/>
    </source>
</evidence>
<dbReference type="EMBL" id="WBMT01000005">
    <property type="protein sequence ID" value="KAB2349770.1"/>
    <property type="molecule type" value="Genomic_DNA"/>
</dbReference>
<sequence length="403" mass="43832">MISREHRRPRRTTVSTPAAKGRGLRLPTAEGGLEEYVTAEPRAWEHQGAQPARRIAYAAAHVVADPLADNGPGMPATVDWDATLRFRRHLWSYGLRVADAMDTAQRNMGLDWPATQELIRRSAAEAKHFGEPSELVSCGAGTDHAPDAATLDAVTAAYEEQLATVRDAGAGVIIMASRQLARVARGPEDYQEVYGRLLRQADRPVILHWLGEMFDPNLAGYWGSPDLDEACEHFLDLARAHADKIDGVKVSLLDADREVRLRAALPEGVRLYTGDDFNYPELIAGGSDALLGIFDAIAPAAAVALRALDAGRTDLYEEAFGPTVPLARKIFEAPTYHYKTGIVFLAWLNGHQEAFSMVNGAQSARSITHLAEVFKLADAASLLADPELAVARMSALLMTYGVE</sequence>